<name>A0A6J4K854_9BACT</name>
<gene>
    <name evidence="2" type="ORF">AVDCRST_MAG40-162</name>
</gene>
<feature type="non-terminal residue" evidence="2">
    <location>
        <position position="1"/>
    </location>
</feature>
<sequence length="119" mass="12193">LPAGHTGRCAPRGFNAAPVGAAGNKRPCRTYVADPTARAAFAARVAGFCDVWISMEAPQVVPEIARGLAPPLAPGAFLLAVDGRPAAWCDPHGAALDPIEDGRKADAETLHGDENRAAG</sequence>
<feature type="compositionally biased region" description="Basic and acidic residues" evidence="1">
    <location>
        <begin position="100"/>
        <end position="119"/>
    </location>
</feature>
<feature type="region of interest" description="Disordered" evidence="1">
    <location>
        <begin position="93"/>
        <end position="119"/>
    </location>
</feature>
<protein>
    <submittedName>
        <fullName evidence="2">Uncharacterized protein</fullName>
    </submittedName>
</protein>
<reference evidence="2" key="1">
    <citation type="submission" date="2020-02" db="EMBL/GenBank/DDBJ databases">
        <authorList>
            <person name="Meier V. D."/>
        </authorList>
    </citation>
    <scope>NUCLEOTIDE SEQUENCE</scope>
    <source>
        <strain evidence="2">AVDCRST_MAG40</strain>
    </source>
</reference>
<dbReference type="AlphaFoldDB" id="A0A6J4K854"/>
<evidence type="ECO:0000256" key="1">
    <source>
        <dbReference type="SAM" id="MobiDB-lite"/>
    </source>
</evidence>
<evidence type="ECO:0000313" key="2">
    <source>
        <dbReference type="EMBL" id="CAA9297964.1"/>
    </source>
</evidence>
<organism evidence="2">
    <name type="scientific">uncultured Gemmatimonadaceae bacterium</name>
    <dbReference type="NCBI Taxonomy" id="246130"/>
    <lineage>
        <taxon>Bacteria</taxon>
        <taxon>Pseudomonadati</taxon>
        <taxon>Gemmatimonadota</taxon>
        <taxon>Gemmatimonadia</taxon>
        <taxon>Gemmatimonadales</taxon>
        <taxon>Gemmatimonadaceae</taxon>
        <taxon>environmental samples</taxon>
    </lineage>
</organism>
<accession>A0A6J4K854</accession>
<dbReference type="EMBL" id="CADCTX010000048">
    <property type="protein sequence ID" value="CAA9297964.1"/>
    <property type="molecule type" value="Genomic_DNA"/>
</dbReference>
<proteinExistence type="predicted"/>